<comment type="caution">
    <text evidence="3">The sequence shown here is derived from an EMBL/GenBank/DDBJ whole genome shotgun (WGS) entry which is preliminary data.</text>
</comment>
<feature type="compositionally biased region" description="Polar residues" evidence="1">
    <location>
        <begin position="106"/>
        <end position="118"/>
    </location>
</feature>
<feature type="compositionally biased region" description="Basic and acidic residues" evidence="1">
    <location>
        <begin position="207"/>
        <end position="232"/>
    </location>
</feature>
<evidence type="ECO:0000313" key="4">
    <source>
        <dbReference type="Proteomes" id="UP001304895"/>
    </source>
</evidence>
<protein>
    <recommendedName>
        <fullName evidence="2">PD-(D/E)XK nuclease-like domain-containing protein</fullName>
    </recommendedName>
</protein>
<proteinExistence type="predicted"/>
<dbReference type="Pfam" id="PF20516">
    <property type="entry name" value="PDDEXK_12"/>
    <property type="match status" value="1"/>
</dbReference>
<feature type="region of interest" description="Disordered" evidence="1">
    <location>
        <begin position="199"/>
        <end position="238"/>
    </location>
</feature>
<feature type="domain" description="PD-(D/E)XK nuclease-like" evidence="2">
    <location>
        <begin position="251"/>
        <end position="498"/>
    </location>
</feature>
<feature type="region of interest" description="Disordered" evidence="1">
    <location>
        <begin position="1"/>
        <end position="139"/>
    </location>
</feature>
<dbReference type="InterPro" id="IPR046797">
    <property type="entry name" value="PDDEXK_12"/>
</dbReference>
<reference evidence="3" key="2">
    <citation type="submission" date="2023-05" db="EMBL/GenBank/DDBJ databases">
        <authorList>
            <consortium name="Lawrence Berkeley National Laboratory"/>
            <person name="Steindorff A."/>
            <person name="Hensen N."/>
            <person name="Bonometti L."/>
            <person name="Westerberg I."/>
            <person name="Brannstrom I.O."/>
            <person name="Guillou S."/>
            <person name="Cros-Aarteil S."/>
            <person name="Calhoun S."/>
            <person name="Haridas S."/>
            <person name="Kuo A."/>
            <person name="Mondo S."/>
            <person name="Pangilinan J."/>
            <person name="Riley R."/>
            <person name="Labutti K."/>
            <person name="Andreopoulos B."/>
            <person name="Lipzen A."/>
            <person name="Chen C."/>
            <person name="Yanf M."/>
            <person name="Daum C."/>
            <person name="Ng V."/>
            <person name="Clum A."/>
            <person name="Ohm R."/>
            <person name="Martin F."/>
            <person name="Silar P."/>
            <person name="Natvig D."/>
            <person name="Lalanne C."/>
            <person name="Gautier V."/>
            <person name="Ament-Velasquez S.L."/>
            <person name="Kruys A."/>
            <person name="Hutchinson M.I."/>
            <person name="Powell A.J."/>
            <person name="Barry K."/>
            <person name="Miller A.N."/>
            <person name="Grigoriev I.V."/>
            <person name="Debuchy R."/>
            <person name="Gladieux P."/>
            <person name="Thoren M.H."/>
            <person name="Johannesson H."/>
        </authorList>
    </citation>
    <scope>NUCLEOTIDE SEQUENCE</scope>
    <source>
        <strain evidence="3">CBS 123565</strain>
    </source>
</reference>
<feature type="compositionally biased region" description="Low complexity" evidence="1">
    <location>
        <begin position="119"/>
        <end position="132"/>
    </location>
</feature>
<gene>
    <name evidence="3" type="ORF">BT67DRAFT_442931</name>
</gene>
<name>A0AAN6UIQ4_9PEZI</name>
<reference evidence="3" key="1">
    <citation type="journal article" date="2023" name="Mol. Phylogenet. Evol.">
        <title>Genome-scale phylogeny and comparative genomics of the fungal order Sordariales.</title>
        <authorList>
            <person name="Hensen N."/>
            <person name="Bonometti L."/>
            <person name="Westerberg I."/>
            <person name="Brannstrom I.O."/>
            <person name="Guillou S."/>
            <person name="Cros-Aarteil S."/>
            <person name="Calhoun S."/>
            <person name="Haridas S."/>
            <person name="Kuo A."/>
            <person name="Mondo S."/>
            <person name="Pangilinan J."/>
            <person name="Riley R."/>
            <person name="LaButti K."/>
            <person name="Andreopoulos B."/>
            <person name="Lipzen A."/>
            <person name="Chen C."/>
            <person name="Yan M."/>
            <person name="Daum C."/>
            <person name="Ng V."/>
            <person name="Clum A."/>
            <person name="Steindorff A."/>
            <person name="Ohm R.A."/>
            <person name="Martin F."/>
            <person name="Silar P."/>
            <person name="Natvig D.O."/>
            <person name="Lalanne C."/>
            <person name="Gautier V."/>
            <person name="Ament-Velasquez S.L."/>
            <person name="Kruys A."/>
            <person name="Hutchinson M.I."/>
            <person name="Powell A.J."/>
            <person name="Barry K."/>
            <person name="Miller A.N."/>
            <person name="Grigoriev I.V."/>
            <person name="Debuchy R."/>
            <person name="Gladieux P."/>
            <person name="Hiltunen Thoren M."/>
            <person name="Johannesson H."/>
        </authorList>
    </citation>
    <scope>NUCLEOTIDE SEQUENCE</scope>
    <source>
        <strain evidence="3">CBS 123565</strain>
    </source>
</reference>
<evidence type="ECO:0000256" key="1">
    <source>
        <dbReference type="SAM" id="MobiDB-lite"/>
    </source>
</evidence>
<organism evidence="3 4">
    <name type="scientific">Trichocladium antarcticum</name>
    <dbReference type="NCBI Taxonomy" id="1450529"/>
    <lineage>
        <taxon>Eukaryota</taxon>
        <taxon>Fungi</taxon>
        <taxon>Dikarya</taxon>
        <taxon>Ascomycota</taxon>
        <taxon>Pezizomycotina</taxon>
        <taxon>Sordariomycetes</taxon>
        <taxon>Sordariomycetidae</taxon>
        <taxon>Sordariales</taxon>
        <taxon>Chaetomiaceae</taxon>
        <taxon>Trichocladium</taxon>
    </lineage>
</organism>
<evidence type="ECO:0000313" key="3">
    <source>
        <dbReference type="EMBL" id="KAK4133489.1"/>
    </source>
</evidence>
<evidence type="ECO:0000259" key="2">
    <source>
        <dbReference type="Pfam" id="PF20516"/>
    </source>
</evidence>
<dbReference type="Proteomes" id="UP001304895">
    <property type="component" value="Unassembled WGS sequence"/>
</dbReference>
<dbReference type="EMBL" id="MU853412">
    <property type="protein sequence ID" value="KAK4133489.1"/>
    <property type="molecule type" value="Genomic_DNA"/>
</dbReference>
<accession>A0AAN6UIQ4</accession>
<feature type="compositionally biased region" description="Polar residues" evidence="1">
    <location>
        <begin position="54"/>
        <end position="63"/>
    </location>
</feature>
<sequence>MPDPTNTRKTPYIAEPSMPDSDSAIRLWLLGLPDGQRGSKRPREPDMATPPPSSFQTRRSQSPSKKRKINQHGDQDDGSQDSGATPRSGPPSQRPALSIRSASFHPPSSTGLGHSSAPSLASDRQSSRRSASPVKTITGLQRLDKPVLYRSLDGGKAGFQQLPEDVRQLYRDVLAVTTYRTGIYPAEIRPQIESLFEDFSPPGSVYRKPEKGTRRPDRGRLAQDTGKEGDKEEKEEEDPFFDYLPLSSLFADRPEAASPQARFTLAEFYKIRAIERVARECLDLRRSEAAWNAHVHGPLLELALSRQRGSVVYENATSARILPCFRPSPVTGEVSEGKMVDFVFAPRLSPELDVAIQNQLIELSTQAKSTALASAQLNVNQTDYTPLTRSPLAVSIETKVAGASLEEGRLQLGIWTAAWHKRMEMLGVGGRMQRPQLPTLPLILVHDHQWSLYFAVDRLERIEVCGALLIGMTDSFPNIYQLLTVLGLLGTWVDTTFRSWTTDTFGPHPDVIADADVRSNELVTQS</sequence>
<keyword evidence="4" id="KW-1185">Reference proteome</keyword>
<dbReference type="AlphaFoldDB" id="A0AAN6UIQ4"/>